<dbReference type="InterPro" id="IPR003439">
    <property type="entry name" value="ABC_transporter-like_ATP-bd"/>
</dbReference>
<keyword evidence="3" id="KW-1185">Reference proteome</keyword>
<dbReference type="AlphaFoldDB" id="A0A2Z5QWD2"/>
<evidence type="ECO:0000259" key="1">
    <source>
        <dbReference type="Pfam" id="PF00005"/>
    </source>
</evidence>
<feature type="domain" description="ABC transporter" evidence="1">
    <location>
        <begin position="30"/>
        <end position="85"/>
    </location>
</feature>
<protein>
    <recommendedName>
        <fullName evidence="1">ABC transporter domain-containing protein</fullName>
    </recommendedName>
</protein>
<reference evidence="2 3" key="1">
    <citation type="submission" date="2016-10" db="EMBL/GenBank/DDBJ databases">
        <title>Genome sequence of Rothia aeria strain JCM11412.</title>
        <authorList>
            <person name="Nambu T."/>
        </authorList>
    </citation>
    <scope>NUCLEOTIDE SEQUENCE [LARGE SCALE GENOMIC DNA]</scope>
    <source>
        <strain evidence="2 3">JCM 11412</strain>
    </source>
</reference>
<evidence type="ECO:0000313" key="2">
    <source>
        <dbReference type="EMBL" id="BAV86701.1"/>
    </source>
</evidence>
<dbReference type="GO" id="GO:0016887">
    <property type="term" value="F:ATP hydrolysis activity"/>
    <property type="evidence" value="ECO:0007669"/>
    <property type="project" value="InterPro"/>
</dbReference>
<dbReference type="Proteomes" id="UP000250241">
    <property type="component" value="Chromosome"/>
</dbReference>
<dbReference type="KEGG" id="raj:RA11412_0402"/>
<organism evidence="2 3">
    <name type="scientific">Rothia aeria</name>
    <dbReference type="NCBI Taxonomy" id="172042"/>
    <lineage>
        <taxon>Bacteria</taxon>
        <taxon>Bacillati</taxon>
        <taxon>Actinomycetota</taxon>
        <taxon>Actinomycetes</taxon>
        <taxon>Micrococcales</taxon>
        <taxon>Micrococcaceae</taxon>
        <taxon>Rothia</taxon>
    </lineage>
</organism>
<dbReference type="EMBL" id="AP017895">
    <property type="protein sequence ID" value="BAV86701.1"/>
    <property type="molecule type" value="Genomic_DNA"/>
</dbReference>
<dbReference type="Gene3D" id="3.40.50.300">
    <property type="entry name" value="P-loop containing nucleotide triphosphate hydrolases"/>
    <property type="match status" value="1"/>
</dbReference>
<evidence type="ECO:0000313" key="3">
    <source>
        <dbReference type="Proteomes" id="UP000250241"/>
    </source>
</evidence>
<accession>A0A2Z5QWD2</accession>
<gene>
    <name evidence="2" type="ORF">RA11412_0402</name>
</gene>
<dbReference type="GO" id="GO:0005524">
    <property type="term" value="F:ATP binding"/>
    <property type="evidence" value="ECO:0007669"/>
    <property type="project" value="InterPro"/>
</dbReference>
<name>A0A2Z5QWD2_9MICC</name>
<dbReference type="SUPFAM" id="SSF52540">
    <property type="entry name" value="P-loop containing nucleoside triphosphate hydrolases"/>
    <property type="match status" value="1"/>
</dbReference>
<proteinExistence type="predicted"/>
<dbReference type="Pfam" id="PF00005">
    <property type="entry name" value="ABC_tran"/>
    <property type="match status" value="1"/>
</dbReference>
<dbReference type="InterPro" id="IPR027417">
    <property type="entry name" value="P-loop_NTPase"/>
</dbReference>
<sequence length="147" mass="16070">MPHHITLDHISYAHPGEPPLFTDLSTVFSAPLTGLIGDNGTGKTTLFRLILGEIKPSHGTISAPPRIAYLPQDLGLSEHQHLADILELQKFCERSMHWNRATTPPAFMTPSATPGILKSALSRSLPSTVLVLRSPRMPPTRTPFATF</sequence>